<evidence type="ECO:0000256" key="8">
    <source>
        <dbReference type="ARBA" id="ARBA00023136"/>
    </source>
</evidence>
<dbReference type="InterPro" id="IPR011993">
    <property type="entry name" value="PH-like_dom_sf"/>
</dbReference>
<dbReference type="CDD" id="cd21675">
    <property type="entry name" value="SMP_TEX2"/>
    <property type="match status" value="1"/>
</dbReference>
<feature type="region of interest" description="Disordered" evidence="9">
    <location>
        <begin position="198"/>
        <end position="221"/>
    </location>
</feature>
<dbReference type="GO" id="GO:0032865">
    <property type="term" value="C:ERMES complex"/>
    <property type="evidence" value="ECO:0007669"/>
    <property type="project" value="TreeGrafter"/>
</dbReference>
<dbReference type="InterPro" id="IPR001849">
    <property type="entry name" value="PH_domain"/>
</dbReference>
<evidence type="ECO:0000313" key="12">
    <source>
        <dbReference type="EMBL" id="KXN65278.1"/>
    </source>
</evidence>
<keyword evidence="6" id="KW-0445">Lipid transport</keyword>
<evidence type="ECO:0000259" key="11">
    <source>
        <dbReference type="PROSITE" id="PS51847"/>
    </source>
</evidence>
<feature type="compositionally biased region" description="Low complexity" evidence="9">
    <location>
        <begin position="768"/>
        <end position="781"/>
    </location>
</feature>
<dbReference type="GO" id="GO:0005789">
    <property type="term" value="C:endoplasmic reticulum membrane"/>
    <property type="evidence" value="ECO:0007669"/>
    <property type="project" value="UniProtKB-SubCell"/>
</dbReference>
<protein>
    <recommendedName>
        <fullName evidence="11">SMP-LTD domain-containing protein</fullName>
    </recommendedName>
</protein>
<feature type="compositionally biased region" description="Basic and acidic residues" evidence="9">
    <location>
        <begin position="558"/>
        <end position="573"/>
    </location>
</feature>
<evidence type="ECO:0000256" key="6">
    <source>
        <dbReference type="ARBA" id="ARBA00023055"/>
    </source>
</evidence>
<feature type="region of interest" description="Disordered" evidence="9">
    <location>
        <begin position="494"/>
        <end position="591"/>
    </location>
</feature>
<keyword evidence="4" id="KW-0256">Endoplasmic reticulum</keyword>
<dbReference type="Pfam" id="PF10296">
    <property type="entry name" value="MMM1"/>
    <property type="match status" value="1"/>
</dbReference>
<evidence type="ECO:0000256" key="2">
    <source>
        <dbReference type="ARBA" id="ARBA00022448"/>
    </source>
</evidence>
<feature type="compositionally biased region" description="Polar residues" evidence="9">
    <location>
        <begin position="806"/>
        <end position="824"/>
    </location>
</feature>
<dbReference type="PANTHER" id="PTHR13466">
    <property type="entry name" value="TEX2 PROTEIN-RELATED"/>
    <property type="match status" value="1"/>
</dbReference>
<keyword evidence="2" id="KW-0813">Transport</keyword>
<keyword evidence="8 10" id="KW-0472">Membrane</keyword>
<feature type="compositionally biased region" description="Acidic residues" evidence="9">
    <location>
        <begin position="545"/>
        <end position="557"/>
    </location>
</feature>
<accession>A0A137NRC4</accession>
<feature type="transmembrane region" description="Helical" evidence="10">
    <location>
        <begin position="6"/>
        <end position="31"/>
    </location>
</feature>
<feature type="domain" description="SMP-LTD" evidence="11">
    <location>
        <begin position="287"/>
        <end position="478"/>
    </location>
</feature>
<dbReference type="AlphaFoldDB" id="A0A137NRC4"/>
<dbReference type="GO" id="GO:0015914">
    <property type="term" value="P:phospholipid transport"/>
    <property type="evidence" value="ECO:0007669"/>
    <property type="project" value="TreeGrafter"/>
</dbReference>
<dbReference type="GO" id="GO:1990456">
    <property type="term" value="P:mitochondrion-endoplasmic reticulum membrane tethering"/>
    <property type="evidence" value="ECO:0007669"/>
    <property type="project" value="TreeGrafter"/>
</dbReference>
<sequence>MFVNGLYILLSFFIGFVIGAPILLSVAYFYLSSYAKSVPKKVKDETKEIEDEIVNEMDLASNSSDSTPITKVGWLRIKSQDKAKSSSSSINSQANSGLNSPDSATPVPQPYFTGLINSGLSLLEKKSVGPPPVNKRQKDEYFCVLKTDQLMLYESPKRTECRGVILLSQYTVSIYPAGLADHQIFRKEHPILLRFRVNPNDSNTSSGSNEKVSLNGTSKDASTSGISNFITGKDYFIYVDSPVLKESWFVSLLNGSKGTSKGNYGEPLAFDRSALETLLENLNQSESHLKTQWFNGFLGRIFLGVYKTQTMKDFLITKISSKLAKIKTPTFLGPIHVRDIHVGDSLPQFTNLKLLELNENGEFSGQMDMSYFGGFRVEIETEATISVSARLKPLKVNLVLALMCNSISGQMLIKIKPPPSNRVWVGFYHTPNLDLKIEPIVQETHLKFSVIVQAIQRRIMDLLNESMVLPNMEDYPFFPSFGTGESLSSLETKITKPIDPNSSVNDPDSKLDLDESNNKLNVDKINLHENKDSKASKSSAHDVELESSENIEADETSQSDKEKSEIFRSHTDPGKLPSGSQSINQSNSQLEPISKTRSLFSKSNMEQLSSTASSINSRLTTIGASYLSSFKKNNAQSQKMSPLSSASTNNLLDLKQQDKEGLGDKEISSESQNLFKKYNIKTDSKLKTSMNPSQSNIIIDENGIIVETPGETRVLNATSVESIPESNVEVPTLTIPPSAEHKPLSIETNETHNHSNTDDPLMTDHLMLNSNPGFSLSNNNLSPPPPAATSLSTSAENPQRGRRHSNANSVSVDLSRDNSGTSSHSRNRSMPLEIPDNEEESDDISELKLSQPPLPIGATSRSAADEHSRNHKSFLSSWSGVIHQNSKSTLNTLRTRYNAHQSRKAMTFDPHDPSSKESTTPSQSL</sequence>
<evidence type="ECO:0000313" key="13">
    <source>
        <dbReference type="Proteomes" id="UP000070444"/>
    </source>
</evidence>
<dbReference type="InterPro" id="IPR031468">
    <property type="entry name" value="SMP_LBD"/>
</dbReference>
<organism evidence="12 13">
    <name type="scientific">Conidiobolus coronatus (strain ATCC 28846 / CBS 209.66 / NRRL 28638)</name>
    <name type="common">Delacroixia coronata</name>
    <dbReference type="NCBI Taxonomy" id="796925"/>
    <lineage>
        <taxon>Eukaryota</taxon>
        <taxon>Fungi</taxon>
        <taxon>Fungi incertae sedis</taxon>
        <taxon>Zoopagomycota</taxon>
        <taxon>Entomophthoromycotina</taxon>
        <taxon>Entomophthoromycetes</taxon>
        <taxon>Entomophthorales</taxon>
        <taxon>Ancylistaceae</taxon>
        <taxon>Conidiobolus</taxon>
    </lineage>
</organism>
<dbReference type="GO" id="GO:0008289">
    <property type="term" value="F:lipid binding"/>
    <property type="evidence" value="ECO:0007669"/>
    <property type="project" value="UniProtKB-KW"/>
</dbReference>
<dbReference type="SMART" id="SM00233">
    <property type="entry name" value="PH"/>
    <property type="match status" value="1"/>
</dbReference>
<feature type="compositionally biased region" description="Polar residues" evidence="9">
    <location>
        <begin position="199"/>
        <end position="221"/>
    </location>
</feature>
<feature type="compositionally biased region" description="Low complexity" evidence="9">
    <location>
        <begin position="578"/>
        <end position="589"/>
    </location>
</feature>
<dbReference type="Proteomes" id="UP000070444">
    <property type="component" value="Unassembled WGS sequence"/>
</dbReference>
<evidence type="ECO:0000256" key="3">
    <source>
        <dbReference type="ARBA" id="ARBA00022692"/>
    </source>
</evidence>
<dbReference type="PANTHER" id="PTHR13466:SF19">
    <property type="entry name" value="NUCLEUS-VACUOLE JUNCTION PROTEIN 2"/>
    <property type="match status" value="1"/>
</dbReference>
<evidence type="ECO:0000256" key="4">
    <source>
        <dbReference type="ARBA" id="ARBA00022824"/>
    </source>
</evidence>
<reference evidence="12 13" key="1">
    <citation type="journal article" date="2015" name="Genome Biol. Evol.">
        <title>Phylogenomic analyses indicate that early fungi evolved digesting cell walls of algal ancestors of land plants.</title>
        <authorList>
            <person name="Chang Y."/>
            <person name="Wang S."/>
            <person name="Sekimoto S."/>
            <person name="Aerts A.L."/>
            <person name="Choi C."/>
            <person name="Clum A."/>
            <person name="LaButti K.M."/>
            <person name="Lindquist E.A."/>
            <person name="Yee Ngan C."/>
            <person name="Ohm R.A."/>
            <person name="Salamov A.A."/>
            <person name="Grigoriev I.V."/>
            <person name="Spatafora J.W."/>
            <person name="Berbee M.L."/>
        </authorList>
    </citation>
    <scope>NUCLEOTIDE SEQUENCE [LARGE SCALE GENOMIC DNA]</scope>
    <source>
        <strain evidence="12 13">NRRL 28638</strain>
    </source>
</reference>
<dbReference type="STRING" id="796925.A0A137NRC4"/>
<keyword evidence="5 10" id="KW-1133">Transmembrane helix</keyword>
<feature type="compositionally biased region" description="Basic and acidic residues" evidence="9">
    <location>
        <begin position="507"/>
        <end position="544"/>
    </location>
</feature>
<keyword evidence="13" id="KW-1185">Reference proteome</keyword>
<dbReference type="Gene3D" id="2.30.29.30">
    <property type="entry name" value="Pleckstrin-homology domain (PH domain)/Phosphotyrosine-binding domain (PTB)"/>
    <property type="match status" value="1"/>
</dbReference>
<feature type="compositionally biased region" description="Polar residues" evidence="9">
    <location>
        <begin position="916"/>
        <end position="925"/>
    </location>
</feature>
<feature type="compositionally biased region" description="Acidic residues" evidence="9">
    <location>
        <begin position="835"/>
        <end position="844"/>
    </location>
</feature>
<dbReference type="EMBL" id="KQ964923">
    <property type="protein sequence ID" value="KXN65278.1"/>
    <property type="molecule type" value="Genomic_DNA"/>
</dbReference>
<dbReference type="InterPro" id="IPR019411">
    <property type="entry name" value="MMM1_dom"/>
</dbReference>
<evidence type="ECO:0000256" key="1">
    <source>
        <dbReference type="ARBA" id="ARBA00004586"/>
    </source>
</evidence>
<feature type="region of interest" description="Disordered" evidence="9">
    <location>
        <begin position="901"/>
        <end position="925"/>
    </location>
</feature>
<evidence type="ECO:0000256" key="5">
    <source>
        <dbReference type="ARBA" id="ARBA00022989"/>
    </source>
</evidence>
<gene>
    <name evidence="12" type="ORF">CONCODRAFT_80813</name>
</gene>
<feature type="region of interest" description="Disordered" evidence="9">
    <location>
        <begin position="749"/>
        <end position="868"/>
    </location>
</feature>
<evidence type="ECO:0000256" key="7">
    <source>
        <dbReference type="ARBA" id="ARBA00023121"/>
    </source>
</evidence>
<evidence type="ECO:0000256" key="10">
    <source>
        <dbReference type="SAM" id="Phobius"/>
    </source>
</evidence>
<evidence type="ECO:0000256" key="9">
    <source>
        <dbReference type="SAM" id="MobiDB-lite"/>
    </source>
</evidence>
<comment type="subcellular location">
    <subcellularLocation>
        <location evidence="1">Endoplasmic reticulum membrane</location>
    </subcellularLocation>
</comment>
<keyword evidence="7" id="KW-0446">Lipid-binding</keyword>
<keyword evidence="3 10" id="KW-0812">Transmembrane</keyword>
<dbReference type="PROSITE" id="PS51847">
    <property type="entry name" value="SMP"/>
    <property type="match status" value="1"/>
</dbReference>
<proteinExistence type="predicted"/>
<dbReference type="OrthoDB" id="26740at2759"/>
<dbReference type="SUPFAM" id="SSF50729">
    <property type="entry name" value="PH domain-like"/>
    <property type="match status" value="1"/>
</dbReference>
<name>A0A137NRC4_CONC2</name>